<feature type="domain" description="DUF427" evidence="1">
    <location>
        <begin position="16"/>
        <end position="107"/>
    </location>
</feature>
<dbReference type="PANTHER" id="PTHR34310:SF9">
    <property type="entry name" value="BLR5716 PROTEIN"/>
    <property type="match status" value="1"/>
</dbReference>
<proteinExistence type="predicted"/>
<dbReference type="Proteomes" id="UP000281094">
    <property type="component" value="Unassembled WGS sequence"/>
</dbReference>
<comment type="caution">
    <text evidence="2">The sequence shown here is derived from an EMBL/GenBank/DDBJ whole genome shotgun (WGS) entry which is preliminary data.</text>
</comment>
<dbReference type="Gene3D" id="2.170.150.40">
    <property type="entry name" value="Domain of unknown function (DUF427)"/>
    <property type="match status" value="1"/>
</dbReference>
<accession>A0A3L7J9V4</accession>
<dbReference type="EMBL" id="RCWN01000001">
    <property type="protein sequence ID" value="RLQ87473.1"/>
    <property type="molecule type" value="Genomic_DNA"/>
</dbReference>
<dbReference type="PANTHER" id="PTHR34310">
    <property type="entry name" value="DUF427 DOMAIN PROTEIN (AFU_ORTHOLOGUE AFUA_3G02220)"/>
    <property type="match status" value="1"/>
</dbReference>
<organism evidence="2 3">
    <name type="scientific">Notoacmeibacter ruber</name>
    <dbReference type="NCBI Taxonomy" id="2670375"/>
    <lineage>
        <taxon>Bacteria</taxon>
        <taxon>Pseudomonadati</taxon>
        <taxon>Pseudomonadota</taxon>
        <taxon>Alphaproteobacteria</taxon>
        <taxon>Hyphomicrobiales</taxon>
        <taxon>Notoacmeibacteraceae</taxon>
        <taxon>Notoacmeibacter</taxon>
    </lineage>
</organism>
<keyword evidence="3" id="KW-1185">Reference proteome</keyword>
<dbReference type="Pfam" id="PF04248">
    <property type="entry name" value="NTP_transf_9"/>
    <property type="match status" value="1"/>
</dbReference>
<protein>
    <submittedName>
        <fullName evidence="2">DUF427 domain-containing protein</fullName>
    </submittedName>
</protein>
<name>A0A3L7J9V4_9HYPH</name>
<dbReference type="InterPro" id="IPR038694">
    <property type="entry name" value="DUF427_sf"/>
</dbReference>
<evidence type="ECO:0000313" key="2">
    <source>
        <dbReference type="EMBL" id="RLQ87473.1"/>
    </source>
</evidence>
<dbReference type="AlphaFoldDB" id="A0A3L7J9V4"/>
<sequence length="115" mass="12812">MTDSPHIRIAPLEKPVAVKFHDAIVASSDNALLLEEGDYPPVIYIPREDVYFEHMTRTEKTSHCPHKGDAHYYRLSAAGEAVDNAAWTYETPKDGVSKIGGFIAFYPQHVAIEQG</sequence>
<dbReference type="RefSeq" id="WP_121644441.1">
    <property type="nucleotide sequence ID" value="NZ_RCWN01000001.1"/>
</dbReference>
<evidence type="ECO:0000259" key="1">
    <source>
        <dbReference type="Pfam" id="PF04248"/>
    </source>
</evidence>
<reference evidence="2 3" key="1">
    <citation type="submission" date="2018-10" db="EMBL/GenBank/DDBJ databases">
        <title>Notoacmeibacter sp. M2BS9Y-3-1, whole genome shotgun sequence.</title>
        <authorList>
            <person name="Tuo L."/>
        </authorList>
    </citation>
    <scope>NUCLEOTIDE SEQUENCE [LARGE SCALE GENOMIC DNA]</scope>
    <source>
        <strain evidence="2 3">M2BS9Y-3-1</strain>
    </source>
</reference>
<evidence type="ECO:0000313" key="3">
    <source>
        <dbReference type="Proteomes" id="UP000281094"/>
    </source>
</evidence>
<dbReference type="InterPro" id="IPR007361">
    <property type="entry name" value="DUF427"/>
</dbReference>
<gene>
    <name evidence="2" type="ORF">D8780_03880</name>
</gene>